<keyword evidence="6" id="KW-1185">Reference proteome</keyword>
<proteinExistence type="predicted"/>
<dbReference type="RefSeq" id="WP_146187216.1">
    <property type="nucleotide sequence ID" value="NZ_BDOQ01000017.1"/>
</dbReference>
<dbReference type="SUPFAM" id="SSF141072">
    <property type="entry name" value="CalX-like"/>
    <property type="match status" value="1"/>
</dbReference>
<evidence type="ECO:0000256" key="2">
    <source>
        <dbReference type="ARBA" id="ARBA00022737"/>
    </source>
</evidence>
<organism evidence="5 6">
    <name type="scientific">Novimethylophilus kurashikiensis</name>
    <dbReference type="NCBI Taxonomy" id="1825523"/>
    <lineage>
        <taxon>Bacteria</taxon>
        <taxon>Pseudomonadati</taxon>
        <taxon>Pseudomonadota</taxon>
        <taxon>Betaproteobacteria</taxon>
        <taxon>Nitrosomonadales</taxon>
        <taxon>Methylophilaceae</taxon>
        <taxon>Novimethylophilus</taxon>
    </lineage>
</organism>
<dbReference type="Gene3D" id="2.60.40.2030">
    <property type="match status" value="1"/>
</dbReference>
<evidence type="ECO:0000256" key="3">
    <source>
        <dbReference type="ARBA" id="ARBA00022837"/>
    </source>
</evidence>
<dbReference type="NCBIfam" id="TIGR01965">
    <property type="entry name" value="VCBS_repeat"/>
    <property type="match status" value="1"/>
</dbReference>
<dbReference type="InterPro" id="IPR010221">
    <property type="entry name" value="VCBS_dom"/>
</dbReference>
<name>A0A2R5FAF4_9PROT</name>
<dbReference type="AlphaFoldDB" id="A0A2R5FAF4"/>
<dbReference type="InterPro" id="IPR013783">
    <property type="entry name" value="Ig-like_fold"/>
</dbReference>
<keyword evidence="2" id="KW-0677">Repeat</keyword>
<accession>A0A2R5FAF4</accession>
<keyword evidence="3" id="KW-0106">Calcium</keyword>
<sequence>MATETKSVASGTHLTSIGTVKAVVGLVKAVDQNGNERVLQAGDTVFANETIVTAGDGTVLIEFQDGTHLDLPHSAHIVLDADVYAPKENVEQKAEDEAARIEKAIAEGRDPSIVTDAAAAGGTGGDEGSSTPLVIDFNNTQGNVNSGFPTGPVSQTFASAAEILQPTVPTAAPTASVGVTVGVSTGGGDGGGVIILPPGTVVPVGGPSAANIIEGSDGGSRTVTFLITLDQPATTPVTITYTIVPITATNPGDYFDGATTRTITIPAGSPGFTVTENIVQDQYIEANETFKIVLSNPIGVTLANDTATVTIVDDDKAVNDVATVQEGTYLTESGDGVVAAPNTVQGNVLTNDPVSPDETSFVTNPGTYTTALGGTLVLNADGSYTYTAPAHVDNSGPNPVVDTFTYTMGTSGGGASSAQLNITITDTGPVAVNDGPVGVKEDDAQANSVSGNVLTNDSTGADVPVTVNWAASETNISDYGTLTLNKDGTYSFVLDNTKQATQALAEGQQLTYQFTYTVTDADGTTSNPAVLTITINGT</sequence>
<comment type="caution">
    <text evidence="5">The sequence shown here is derived from an EMBL/GenBank/DDBJ whole genome shotgun (WGS) entry which is preliminary data.</text>
</comment>
<dbReference type="Pfam" id="PF17963">
    <property type="entry name" value="Big_9"/>
    <property type="match status" value="2"/>
</dbReference>
<dbReference type="OrthoDB" id="4648428at2"/>
<dbReference type="EMBL" id="BDOQ01000017">
    <property type="protein sequence ID" value="GBG15212.1"/>
    <property type="molecule type" value="Genomic_DNA"/>
</dbReference>
<gene>
    <name evidence="5" type="ORF">NMK_2815</name>
</gene>
<evidence type="ECO:0000313" key="6">
    <source>
        <dbReference type="Proteomes" id="UP000245081"/>
    </source>
</evidence>
<protein>
    <recommendedName>
        <fullName evidence="4">Calx-beta domain-containing protein</fullName>
    </recommendedName>
</protein>
<evidence type="ECO:0000256" key="1">
    <source>
        <dbReference type="ARBA" id="ARBA00022729"/>
    </source>
</evidence>
<dbReference type="GO" id="GO:0016020">
    <property type="term" value="C:membrane"/>
    <property type="evidence" value="ECO:0007669"/>
    <property type="project" value="InterPro"/>
</dbReference>
<feature type="non-terminal residue" evidence="5">
    <location>
        <position position="538"/>
    </location>
</feature>
<dbReference type="Proteomes" id="UP000245081">
    <property type="component" value="Unassembled WGS sequence"/>
</dbReference>
<dbReference type="InterPro" id="IPR047777">
    <property type="entry name" value="LapA-like_RM"/>
</dbReference>
<feature type="domain" description="Calx-beta" evidence="4">
    <location>
        <begin position="222"/>
        <end position="315"/>
    </location>
</feature>
<evidence type="ECO:0000313" key="5">
    <source>
        <dbReference type="EMBL" id="GBG15212.1"/>
    </source>
</evidence>
<dbReference type="InterPro" id="IPR038081">
    <property type="entry name" value="CalX-like_sf"/>
</dbReference>
<dbReference type="GO" id="GO:0007154">
    <property type="term" value="P:cell communication"/>
    <property type="evidence" value="ECO:0007669"/>
    <property type="project" value="InterPro"/>
</dbReference>
<dbReference type="Gene3D" id="2.60.40.10">
    <property type="entry name" value="Immunoglobulins"/>
    <property type="match status" value="1"/>
</dbReference>
<evidence type="ECO:0000259" key="4">
    <source>
        <dbReference type="Pfam" id="PF03160"/>
    </source>
</evidence>
<reference evidence="5 6" key="1">
    <citation type="journal article" date="2018" name="Environ. Microbiol.">
        <title>Isolation and genomic characterization of Novimethylophilus kurashikiensis gen. nov. sp. nov., a new lanthanide-dependent methylotrophic species of Methylophilaceae.</title>
        <authorList>
            <person name="Lv H."/>
            <person name="Sahin N."/>
            <person name="Tani A."/>
        </authorList>
    </citation>
    <scope>NUCLEOTIDE SEQUENCE [LARGE SCALE GENOMIC DNA]</scope>
    <source>
        <strain evidence="5 6">La2-4</strain>
    </source>
</reference>
<dbReference type="InterPro" id="IPR003644">
    <property type="entry name" value="Calx_beta"/>
</dbReference>
<dbReference type="NCBIfam" id="NF033682">
    <property type="entry name" value="retention_LapA"/>
    <property type="match status" value="1"/>
</dbReference>
<dbReference type="Pfam" id="PF03160">
    <property type="entry name" value="Calx-beta"/>
    <property type="match status" value="1"/>
</dbReference>
<keyword evidence="1" id="KW-0732">Signal</keyword>